<gene>
    <name evidence="2" type="ORF">G5575_17565</name>
</gene>
<name>A0A6M1SPZ7_9HYPH</name>
<proteinExistence type="predicted"/>
<dbReference type="Proteomes" id="UP000474802">
    <property type="component" value="Unassembled WGS sequence"/>
</dbReference>
<comment type="caution">
    <text evidence="2">The sequence shown here is derived from an EMBL/GenBank/DDBJ whole genome shotgun (WGS) entry which is preliminary data.</text>
</comment>
<keyword evidence="3" id="KW-1185">Reference proteome</keyword>
<reference evidence="2 3" key="2">
    <citation type="submission" date="2020-03" db="EMBL/GenBank/DDBJ databases">
        <title>Devosia chinhatensis sp. nov., isolated from a hexachlorocyclohexane (HCH) dump site in India.</title>
        <authorList>
            <person name="Kumar M."/>
            <person name="Lal R."/>
        </authorList>
    </citation>
    <scope>NUCLEOTIDE SEQUENCE [LARGE SCALE GENOMIC DNA]</scope>
    <source>
        <strain evidence="2 3">H239</strain>
    </source>
</reference>
<reference evidence="2 3" key="1">
    <citation type="submission" date="2020-02" db="EMBL/GenBank/DDBJ databases">
        <authorList>
            <person name="Khan S.A."/>
            <person name="Jeon C.O."/>
            <person name="Chun B.H."/>
        </authorList>
    </citation>
    <scope>NUCLEOTIDE SEQUENCE [LARGE SCALE GENOMIC DNA]</scope>
    <source>
        <strain evidence="2 3">H239</strain>
    </source>
</reference>
<organism evidence="2 3">
    <name type="scientific">Devosia aurantiaca</name>
    <dbReference type="NCBI Taxonomy" id="2714858"/>
    <lineage>
        <taxon>Bacteria</taxon>
        <taxon>Pseudomonadati</taxon>
        <taxon>Pseudomonadota</taxon>
        <taxon>Alphaproteobacteria</taxon>
        <taxon>Hyphomicrobiales</taxon>
        <taxon>Devosiaceae</taxon>
        <taxon>Devosia</taxon>
    </lineage>
</organism>
<evidence type="ECO:0000313" key="2">
    <source>
        <dbReference type="EMBL" id="NGP19200.1"/>
    </source>
</evidence>
<evidence type="ECO:0000259" key="1">
    <source>
        <dbReference type="Pfam" id="PF07238"/>
    </source>
</evidence>
<accession>A0A6M1SPZ7</accession>
<dbReference type="RefSeq" id="WP_164535457.1">
    <property type="nucleotide sequence ID" value="NZ_JAALFG010000005.1"/>
</dbReference>
<protein>
    <recommendedName>
        <fullName evidence="1">PilZ domain-containing protein</fullName>
    </recommendedName>
</protein>
<dbReference type="InterPro" id="IPR009875">
    <property type="entry name" value="PilZ_domain"/>
</dbReference>
<sequence length="146" mass="16553">MLRGHVERQFEDGFVVNIEHHGSSRENLNRAIKQFTETLWTEAGERRGAKRLLPRNPRTVFARPDNWSQPCLVMDYSVTGAAISSAFQPAVGEVVTVGTITAEVVRLFDVGFAVRFFEQQSEDDVEAGLQAPNDWEQMLRRAFEGR</sequence>
<dbReference type="GO" id="GO:0035438">
    <property type="term" value="F:cyclic-di-GMP binding"/>
    <property type="evidence" value="ECO:0007669"/>
    <property type="project" value="InterPro"/>
</dbReference>
<evidence type="ECO:0000313" key="3">
    <source>
        <dbReference type="Proteomes" id="UP000474802"/>
    </source>
</evidence>
<dbReference type="EMBL" id="JAALFG010000005">
    <property type="protein sequence ID" value="NGP19200.1"/>
    <property type="molecule type" value="Genomic_DNA"/>
</dbReference>
<feature type="domain" description="PilZ" evidence="1">
    <location>
        <begin position="45"/>
        <end position="124"/>
    </location>
</feature>
<dbReference type="Pfam" id="PF07238">
    <property type="entry name" value="PilZ"/>
    <property type="match status" value="1"/>
</dbReference>
<dbReference type="AlphaFoldDB" id="A0A6M1SPZ7"/>